<dbReference type="OrthoDB" id="2205473at2759"/>
<organism evidence="1 2">
    <name type="scientific">Austropuccinia psidii MF-1</name>
    <dbReference type="NCBI Taxonomy" id="1389203"/>
    <lineage>
        <taxon>Eukaryota</taxon>
        <taxon>Fungi</taxon>
        <taxon>Dikarya</taxon>
        <taxon>Basidiomycota</taxon>
        <taxon>Pucciniomycotina</taxon>
        <taxon>Pucciniomycetes</taxon>
        <taxon>Pucciniales</taxon>
        <taxon>Sphaerophragmiaceae</taxon>
        <taxon>Austropuccinia</taxon>
    </lineage>
</organism>
<sequence length="117" mass="13265">MPYLEDKIQGQIVGICQAGLPFCQIGMLVGISLKKVHDTVEKYQHLGTVKTQKKTSRPSILKDQDWQQLNRLITQCWHLTVAQVTNLLTKLFSTGTIQHEVHKLGKSSRIALKKPFL</sequence>
<protein>
    <recommendedName>
        <fullName evidence="3">Paired domain-containing protein</fullName>
    </recommendedName>
</protein>
<evidence type="ECO:0000313" key="2">
    <source>
        <dbReference type="Proteomes" id="UP000765509"/>
    </source>
</evidence>
<comment type="caution">
    <text evidence="1">The sequence shown here is derived from an EMBL/GenBank/DDBJ whole genome shotgun (WGS) entry which is preliminary data.</text>
</comment>
<dbReference type="EMBL" id="AVOT02004250">
    <property type="protein sequence ID" value="MBW0475821.1"/>
    <property type="molecule type" value="Genomic_DNA"/>
</dbReference>
<dbReference type="Proteomes" id="UP000765509">
    <property type="component" value="Unassembled WGS sequence"/>
</dbReference>
<accession>A0A9Q3C3Y1</accession>
<evidence type="ECO:0000313" key="1">
    <source>
        <dbReference type="EMBL" id="MBW0475821.1"/>
    </source>
</evidence>
<proteinExistence type="predicted"/>
<dbReference type="SUPFAM" id="SSF46689">
    <property type="entry name" value="Homeodomain-like"/>
    <property type="match status" value="1"/>
</dbReference>
<evidence type="ECO:0008006" key="3">
    <source>
        <dbReference type="Google" id="ProtNLM"/>
    </source>
</evidence>
<name>A0A9Q3C3Y1_9BASI</name>
<gene>
    <name evidence="1" type="ORF">O181_015536</name>
</gene>
<dbReference type="InterPro" id="IPR009057">
    <property type="entry name" value="Homeodomain-like_sf"/>
</dbReference>
<dbReference type="AlphaFoldDB" id="A0A9Q3C3Y1"/>
<keyword evidence="2" id="KW-1185">Reference proteome</keyword>
<reference evidence="1" key="1">
    <citation type="submission" date="2021-03" db="EMBL/GenBank/DDBJ databases">
        <title>Draft genome sequence of rust myrtle Austropuccinia psidii MF-1, a brazilian biotype.</title>
        <authorList>
            <person name="Quecine M.C."/>
            <person name="Pachon D.M.R."/>
            <person name="Bonatelli M.L."/>
            <person name="Correr F.H."/>
            <person name="Franceschini L.M."/>
            <person name="Leite T.F."/>
            <person name="Margarido G.R.A."/>
            <person name="Almeida C.A."/>
            <person name="Ferrarezi J.A."/>
            <person name="Labate C.A."/>
        </authorList>
    </citation>
    <scope>NUCLEOTIDE SEQUENCE</scope>
    <source>
        <strain evidence="1">MF-1</strain>
    </source>
</reference>